<dbReference type="Gene3D" id="1.10.510.10">
    <property type="entry name" value="Transferase(Phosphotransferase) domain 1"/>
    <property type="match status" value="1"/>
</dbReference>
<keyword evidence="11" id="KW-1185">Reference proteome</keyword>
<dbReference type="EMBL" id="AP006270">
    <property type="protein sequence ID" value="BAC67256.1"/>
    <property type="molecule type" value="Genomic_DNA"/>
</dbReference>
<reference evidence="10 11" key="1">
    <citation type="journal article" date="2003" name="Virology">
        <title>Genome sequence and organization of a nucleopolyhedrovirus isolated from the smaller tea tortrix, Adoxophyes honmai.</title>
        <authorList>
            <person name="Nakai M."/>
            <person name="Goto C."/>
            <person name="Kang W."/>
            <person name="Shikata M."/>
            <person name="Luque T."/>
            <person name="Kunimi Y."/>
        </authorList>
    </citation>
    <scope>NUCLEOTIDE SEQUENCE [LARGE SCALE GENOMIC DNA]</scope>
    <source>
        <strain evidence="10 11">ADN001</strain>
    </source>
</reference>
<evidence type="ECO:0000256" key="3">
    <source>
        <dbReference type="ARBA" id="ARBA00022679"/>
    </source>
</evidence>
<comment type="catalytic activity">
    <reaction evidence="8">
        <text>L-seryl-[protein] + ATP = O-phospho-L-seryl-[protein] + ADP + H(+)</text>
        <dbReference type="Rhea" id="RHEA:17989"/>
        <dbReference type="Rhea" id="RHEA-COMP:9863"/>
        <dbReference type="Rhea" id="RHEA-COMP:11604"/>
        <dbReference type="ChEBI" id="CHEBI:15378"/>
        <dbReference type="ChEBI" id="CHEBI:29999"/>
        <dbReference type="ChEBI" id="CHEBI:30616"/>
        <dbReference type="ChEBI" id="CHEBI:83421"/>
        <dbReference type="ChEBI" id="CHEBI:456216"/>
        <dbReference type="EC" id="2.7.11.1"/>
    </reaction>
</comment>
<comment type="catalytic activity">
    <reaction evidence="7">
        <text>L-threonyl-[protein] + ATP = O-phospho-L-threonyl-[protein] + ADP + H(+)</text>
        <dbReference type="Rhea" id="RHEA:46608"/>
        <dbReference type="Rhea" id="RHEA-COMP:11060"/>
        <dbReference type="Rhea" id="RHEA-COMP:11605"/>
        <dbReference type="ChEBI" id="CHEBI:15378"/>
        <dbReference type="ChEBI" id="CHEBI:30013"/>
        <dbReference type="ChEBI" id="CHEBI:30616"/>
        <dbReference type="ChEBI" id="CHEBI:61977"/>
        <dbReference type="ChEBI" id="CHEBI:456216"/>
        <dbReference type="EC" id="2.7.11.1"/>
    </reaction>
</comment>
<evidence type="ECO:0000313" key="11">
    <source>
        <dbReference type="Proteomes" id="UP000232720"/>
    </source>
</evidence>
<evidence type="ECO:0000256" key="7">
    <source>
        <dbReference type="ARBA" id="ARBA00047899"/>
    </source>
</evidence>
<feature type="domain" description="Protein kinase" evidence="9">
    <location>
        <begin position="17"/>
        <end position="264"/>
    </location>
</feature>
<proteinExistence type="predicted"/>
<name>Q80LU1_NPVAH</name>
<keyword evidence="6" id="KW-0067">ATP-binding</keyword>
<keyword evidence="2" id="KW-0723">Serine/threonine-protein kinase</keyword>
<dbReference type="GeneID" id="1485731"/>
<dbReference type="PANTHER" id="PTHR24356">
    <property type="entry name" value="SERINE/THREONINE-PROTEIN KINASE"/>
    <property type="match status" value="1"/>
</dbReference>
<evidence type="ECO:0000256" key="2">
    <source>
        <dbReference type="ARBA" id="ARBA00022527"/>
    </source>
</evidence>
<dbReference type="GO" id="GO:0004674">
    <property type="term" value="F:protein serine/threonine kinase activity"/>
    <property type="evidence" value="ECO:0007669"/>
    <property type="project" value="UniProtKB-KW"/>
</dbReference>
<keyword evidence="4" id="KW-0547">Nucleotide-binding</keyword>
<dbReference type="GO" id="GO:0005524">
    <property type="term" value="F:ATP binding"/>
    <property type="evidence" value="ECO:0007669"/>
    <property type="project" value="UniProtKB-KW"/>
</dbReference>
<accession>Q80LU1</accession>
<dbReference type="Proteomes" id="UP000232720">
    <property type="component" value="Genome"/>
</dbReference>
<dbReference type="InterPro" id="IPR000719">
    <property type="entry name" value="Prot_kinase_dom"/>
</dbReference>
<dbReference type="PANTHER" id="PTHR24356:SF1">
    <property type="entry name" value="SERINE_THREONINE-PROTEIN KINASE GREATWALL"/>
    <property type="match status" value="1"/>
</dbReference>
<evidence type="ECO:0000256" key="4">
    <source>
        <dbReference type="ARBA" id="ARBA00022741"/>
    </source>
</evidence>
<dbReference type="RefSeq" id="NP_818652.1">
    <property type="nucleotide sequence ID" value="NC_004690.1"/>
</dbReference>
<sequence>MVDYVADELTNFKKDTIKMNINISDGKFGKITVLQHKPTMKLFLCKEIRTQDYNSIEPMVHRIMEKNKYFLKLYYLCETPRRNILIMDYVPDGDLFNLLRKEDHLGEDEVIFIIRQVCEALAALHKHLIIHNDIKLENVLYTRGKQIYICDYGLCRIKDSKCVDDGTLDYFSPEKLSGLFYSYSVDWWAVGVLTYELLCGIHPYKKTVGEELSFSQLHYRQKHWEITFKKRLSTKAKSFIIGMLCYKKDFRITKEKEILGHEFIARCGL</sequence>
<evidence type="ECO:0000259" key="9">
    <source>
        <dbReference type="PROSITE" id="PS50011"/>
    </source>
</evidence>
<dbReference type="EC" id="2.7.11.1" evidence="1"/>
<dbReference type="PROSITE" id="PS00108">
    <property type="entry name" value="PROTEIN_KINASE_ST"/>
    <property type="match status" value="1"/>
</dbReference>
<dbReference type="Pfam" id="PF00069">
    <property type="entry name" value="Pkinase"/>
    <property type="match status" value="1"/>
</dbReference>
<dbReference type="InterPro" id="IPR011009">
    <property type="entry name" value="Kinase-like_dom_sf"/>
</dbReference>
<protein>
    <recommendedName>
        <fullName evidence="1">non-specific serine/threonine protein kinase</fullName>
        <ecNumber evidence="1">2.7.11.1</ecNumber>
    </recommendedName>
</protein>
<dbReference type="InterPro" id="IPR008271">
    <property type="entry name" value="Ser/Thr_kinase_AS"/>
</dbReference>
<dbReference type="SUPFAM" id="SSF56112">
    <property type="entry name" value="Protein kinase-like (PK-like)"/>
    <property type="match status" value="1"/>
</dbReference>
<dbReference type="SMART" id="SM00220">
    <property type="entry name" value="S_TKc"/>
    <property type="match status" value="1"/>
</dbReference>
<dbReference type="KEGG" id="vg:1485731"/>
<keyword evidence="3" id="KW-0808">Transferase</keyword>
<evidence type="ECO:0000256" key="8">
    <source>
        <dbReference type="ARBA" id="ARBA00048679"/>
    </source>
</evidence>
<evidence type="ECO:0000256" key="1">
    <source>
        <dbReference type="ARBA" id="ARBA00012513"/>
    </source>
</evidence>
<evidence type="ECO:0000313" key="10">
    <source>
        <dbReference type="EMBL" id="BAC67256.1"/>
    </source>
</evidence>
<evidence type="ECO:0000256" key="6">
    <source>
        <dbReference type="ARBA" id="ARBA00022840"/>
    </source>
</evidence>
<dbReference type="PROSITE" id="PS50011">
    <property type="entry name" value="PROTEIN_KINASE_DOM"/>
    <property type="match status" value="1"/>
</dbReference>
<keyword evidence="5 10" id="KW-0418">Kinase</keyword>
<dbReference type="OrthoDB" id="8955at10239"/>
<evidence type="ECO:0000256" key="5">
    <source>
        <dbReference type="ARBA" id="ARBA00022777"/>
    </source>
</evidence>
<organismHost>
    <name type="scientific">Adoxophyes honmai</name>
    <name type="common">Smaller tea tortrix moth</name>
    <dbReference type="NCBI Taxonomy" id="85585"/>
</organismHost>
<dbReference type="InterPro" id="IPR050236">
    <property type="entry name" value="Ser_Thr_kinase_AGC"/>
</dbReference>
<organism evidence="10 11">
    <name type="scientific">Adoxophyes honmai nucleopolyhedrovirus</name>
    <dbReference type="NCBI Taxonomy" id="224399"/>
    <lineage>
        <taxon>Viruses</taxon>
        <taxon>Viruses incertae sedis</taxon>
        <taxon>Naldaviricetes</taxon>
        <taxon>Lefavirales</taxon>
        <taxon>Baculoviridae</taxon>
        <taxon>Alphabaculovirus</taxon>
        <taxon>Alphabaculovirus adhonmai</taxon>
    </lineage>
</organism>